<sequence length="248" mass="26852">MVVDVVGVSMRAGMRTVSGRLKIPSSSMISWSTAPVCSRSATAGALSVVSYSHSGVSRSTAVSALRVRSSVNGRVSSPPYRHVRSIMIAPCLRVQRKSNLAKRQTRAVLLSKLRWCSGRETSGEGLGVEHSGGWLGMCEWCPSTGTTVQTAGFDIVLACSSTRRYMYSSTAESMENIWFFVVQVCLGSDVFSVEQPRGINACRKGGREGCRVGVVKRPNVCHWRAADGEECCSSCASRDVYYDVQCGR</sequence>
<protein>
    <submittedName>
        <fullName evidence="1">Uncharacterized protein</fullName>
    </submittedName>
</protein>
<keyword evidence="2" id="KW-1185">Reference proteome</keyword>
<reference evidence="1 2" key="1">
    <citation type="journal article" date="2018" name="Biotechnol. Biofuels">
        <title>Integrative visual omics of the white-rot fungus Polyporus brumalis exposes the biotechnological potential of its oxidative enzymes for delignifying raw plant biomass.</title>
        <authorList>
            <person name="Miyauchi S."/>
            <person name="Rancon A."/>
            <person name="Drula E."/>
            <person name="Hage H."/>
            <person name="Chaduli D."/>
            <person name="Favel A."/>
            <person name="Grisel S."/>
            <person name="Henrissat B."/>
            <person name="Herpoel-Gimbert I."/>
            <person name="Ruiz-Duenas F.J."/>
            <person name="Chevret D."/>
            <person name="Hainaut M."/>
            <person name="Lin J."/>
            <person name="Wang M."/>
            <person name="Pangilinan J."/>
            <person name="Lipzen A."/>
            <person name="Lesage-Meessen L."/>
            <person name="Navarro D."/>
            <person name="Riley R."/>
            <person name="Grigoriev I.V."/>
            <person name="Zhou S."/>
            <person name="Raouche S."/>
            <person name="Rosso M.N."/>
        </authorList>
    </citation>
    <scope>NUCLEOTIDE SEQUENCE [LARGE SCALE GENOMIC DNA]</scope>
    <source>
        <strain evidence="1 2">BRFM 1820</strain>
    </source>
</reference>
<proteinExistence type="predicted"/>
<gene>
    <name evidence="1" type="ORF">OH76DRAFT_1184058</name>
</gene>
<evidence type="ECO:0000313" key="2">
    <source>
        <dbReference type="Proteomes" id="UP000256964"/>
    </source>
</evidence>
<evidence type="ECO:0000313" key="1">
    <source>
        <dbReference type="EMBL" id="RDX43759.1"/>
    </source>
</evidence>
<organism evidence="1 2">
    <name type="scientific">Lentinus brumalis</name>
    <dbReference type="NCBI Taxonomy" id="2498619"/>
    <lineage>
        <taxon>Eukaryota</taxon>
        <taxon>Fungi</taxon>
        <taxon>Dikarya</taxon>
        <taxon>Basidiomycota</taxon>
        <taxon>Agaricomycotina</taxon>
        <taxon>Agaricomycetes</taxon>
        <taxon>Polyporales</taxon>
        <taxon>Polyporaceae</taxon>
        <taxon>Lentinus</taxon>
    </lineage>
</organism>
<accession>A0A371CU10</accession>
<dbReference type="Proteomes" id="UP000256964">
    <property type="component" value="Unassembled WGS sequence"/>
</dbReference>
<name>A0A371CU10_9APHY</name>
<dbReference type="EMBL" id="KZ857460">
    <property type="protein sequence ID" value="RDX43759.1"/>
    <property type="molecule type" value="Genomic_DNA"/>
</dbReference>
<dbReference type="AlphaFoldDB" id="A0A371CU10"/>